<dbReference type="GO" id="GO:0006384">
    <property type="term" value="P:transcription initiation at RNA polymerase III promoter"/>
    <property type="evidence" value="ECO:0007669"/>
    <property type="project" value="InterPro"/>
</dbReference>
<proteinExistence type="predicted"/>
<gene>
    <name evidence="2" type="ORF">WBA_LOCUS3696</name>
</gene>
<evidence type="ECO:0000313" key="3">
    <source>
        <dbReference type="Proteomes" id="UP000270924"/>
    </source>
</evidence>
<dbReference type="InParanoid" id="A0A3P7DKE3"/>
<dbReference type="OrthoDB" id="68020at2759"/>
<dbReference type="OMA" id="VTIHHFM"/>
<dbReference type="GO" id="GO:0003677">
    <property type="term" value="F:DNA binding"/>
    <property type="evidence" value="ECO:0007669"/>
    <property type="project" value="InterPro"/>
</dbReference>
<dbReference type="Proteomes" id="UP000270924">
    <property type="component" value="Unassembled WGS sequence"/>
</dbReference>
<protein>
    <recommendedName>
        <fullName evidence="1">GTF3C1 extended winged-helix domain-containing protein</fullName>
    </recommendedName>
</protein>
<dbReference type="InterPro" id="IPR056467">
    <property type="entry name" value="eWH_GTF3C1"/>
</dbReference>
<evidence type="ECO:0000313" key="2">
    <source>
        <dbReference type="EMBL" id="VDM10310.1"/>
    </source>
</evidence>
<feature type="domain" description="GTF3C1 extended winged-helix" evidence="1">
    <location>
        <begin position="215"/>
        <end position="308"/>
    </location>
</feature>
<organism evidence="2 3">
    <name type="scientific">Wuchereria bancrofti</name>
    <dbReference type="NCBI Taxonomy" id="6293"/>
    <lineage>
        <taxon>Eukaryota</taxon>
        <taxon>Metazoa</taxon>
        <taxon>Ecdysozoa</taxon>
        <taxon>Nematoda</taxon>
        <taxon>Chromadorea</taxon>
        <taxon>Rhabditida</taxon>
        <taxon>Spirurina</taxon>
        <taxon>Spiruromorpha</taxon>
        <taxon>Filarioidea</taxon>
        <taxon>Onchocercidae</taxon>
        <taxon>Wuchereria</taxon>
    </lineage>
</organism>
<dbReference type="Pfam" id="PF24101">
    <property type="entry name" value="WHD_GTF3C1"/>
    <property type="match status" value="1"/>
</dbReference>
<dbReference type="GO" id="GO:0000127">
    <property type="term" value="C:transcription factor TFIIIC complex"/>
    <property type="evidence" value="ECO:0007669"/>
    <property type="project" value="InterPro"/>
</dbReference>
<dbReference type="AlphaFoldDB" id="A0A3P7DKE3"/>
<dbReference type="EMBL" id="UYWW01001318">
    <property type="protein sequence ID" value="VDM10310.1"/>
    <property type="molecule type" value="Genomic_DNA"/>
</dbReference>
<reference evidence="2 3" key="1">
    <citation type="submission" date="2018-11" db="EMBL/GenBank/DDBJ databases">
        <authorList>
            <consortium name="Pathogen Informatics"/>
        </authorList>
    </citation>
    <scope>NUCLEOTIDE SEQUENCE [LARGE SCALE GENOMIC DNA]</scope>
</reference>
<keyword evidence="3" id="KW-1185">Reference proteome</keyword>
<dbReference type="InterPro" id="IPR044210">
    <property type="entry name" value="Tfc3-like"/>
</dbReference>
<name>A0A3P7DKE3_WUCBA</name>
<evidence type="ECO:0000259" key="1">
    <source>
        <dbReference type="Pfam" id="PF24101"/>
    </source>
</evidence>
<accession>A0A3P7DKE3</accession>
<dbReference type="PANTHER" id="PTHR15180">
    <property type="entry name" value="GENERAL TRANSCRIPTION FACTOR 3C POLYPEPTIDE 1"/>
    <property type="match status" value="1"/>
</dbReference>
<dbReference type="PANTHER" id="PTHR15180:SF1">
    <property type="entry name" value="GENERAL TRANSCRIPTION FACTOR 3C POLYPEPTIDE 1"/>
    <property type="match status" value="1"/>
</dbReference>
<dbReference type="GO" id="GO:0042791">
    <property type="term" value="P:5S class rRNA transcription by RNA polymerase III"/>
    <property type="evidence" value="ECO:0007669"/>
    <property type="project" value="TreeGrafter"/>
</dbReference>
<sequence length="323" mass="37467">MAPVTKINRKRKSRVELLDEVEIISIQENEAGDVLDSVSSSINTSVTFSYPYIQFMFVRLNEVHEACTSKTYRCLLNINNKNAYLPYKEGEWSPLFLYRTPFDLTLAAIRQSGSEGIGRYEIGKTYGMDTTAKAGNRRVSANIVNGIKSFPDHFGQYQKMEGKIRCIKYYWKVAAHPESFIYLFKNWKEVVGDDCPFRIGEVLKFPNTNLSTLRMSDVSLRRLIDIMKVLKEHRVIVTIHHFMKIITDIELGYGLRYQVFYVMILRPLKIDKKSLLKCLKALEKKGYLHMFQTVVVEEFRSNKVNFYFINVLLLNSTDVTSTI</sequence>